<evidence type="ECO:0000313" key="2">
    <source>
        <dbReference type="EMBL" id="KAJ3491675.1"/>
    </source>
</evidence>
<gene>
    <name evidence="2" type="ORF">NLI96_g514</name>
</gene>
<feature type="compositionally biased region" description="Polar residues" evidence="1">
    <location>
        <begin position="20"/>
        <end position="31"/>
    </location>
</feature>
<name>A0AAD5VDI1_9APHY</name>
<feature type="region of interest" description="Disordered" evidence="1">
    <location>
        <begin position="169"/>
        <end position="192"/>
    </location>
</feature>
<dbReference type="EMBL" id="JANAWD010000008">
    <property type="protein sequence ID" value="KAJ3491675.1"/>
    <property type="molecule type" value="Genomic_DNA"/>
</dbReference>
<organism evidence="2 3">
    <name type="scientific">Meripilus lineatus</name>
    <dbReference type="NCBI Taxonomy" id="2056292"/>
    <lineage>
        <taxon>Eukaryota</taxon>
        <taxon>Fungi</taxon>
        <taxon>Dikarya</taxon>
        <taxon>Basidiomycota</taxon>
        <taxon>Agaricomycotina</taxon>
        <taxon>Agaricomycetes</taxon>
        <taxon>Polyporales</taxon>
        <taxon>Meripilaceae</taxon>
        <taxon>Meripilus</taxon>
    </lineage>
</organism>
<evidence type="ECO:0000313" key="3">
    <source>
        <dbReference type="Proteomes" id="UP001212997"/>
    </source>
</evidence>
<reference evidence="2" key="1">
    <citation type="submission" date="2022-07" db="EMBL/GenBank/DDBJ databases">
        <title>Genome Sequence of Physisporinus lineatus.</title>
        <authorList>
            <person name="Buettner E."/>
        </authorList>
    </citation>
    <scope>NUCLEOTIDE SEQUENCE</scope>
    <source>
        <strain evidence="2">VT162</strain>
    </source>
</reference>
<protein>
    <submittedName>
        <fullName evidence="2">Uncharacterized protein</fullName>
    </submittedName>
</protein>
<feature type="compositionally biased region" description="Polar residues" evidence="1">
    <location>
        <begin position="129"/>
        <end position="141"/>
    </location>
</feature>
<dbReference type="Proteomes" id="UP001212997">
    <property type="component" value="Unassembled WGS sequence"/>
</dbReference>
<sequence>MDKPVHVQRGTVSRDLPGRNSGSLSRSQECGDSSAWIPPPPKRSRIDDNDSSYSHEAELSYEIPFEPGPSMVGDEPSEDFDTWEATVTTPEAMRIRRELKSEMYAPDNPIDDVIESSSSRDTRSKVGGHSSTANESPGQKSHPSRLSIALTSSLRFSEIPYLGLQTQRSFSEPVNPTQPKAHTLRRSETTSTAGRLRALEEAFKAVGDDDEEMHTQEVVAASRLVHRIQGVLSERLMTKFGPPSSPQGG</sequence>
<feature type="compositionally biased region" description="Polar residues" evidence="1">
    <location>
        <begin position="169"/>
        <end position="180"/>
    </location>
</feature>
<comment type="caution">
    <text evidence="2">The sequence shown here is derived from an EMBL/GenBank/DDBJ whole genome shotgun (WGS) entry which is preliminary data.</text>
</comment>
<dbReference type="AlphaFoldDB" id="A0AAD5VDI1"/>
<evidence type="ECO:0000256" key="1">
    <source>
        <dbReference type="SAM" id="MobiDB-lite"/>
    </source>
</evidence>
<keyword evidence="3" id="KW-1185">Reference proteome</keyword>
<feature type="region of interest" description="Disordered" evidence="1">
    <location>
        <begin position="1"/>
        <end position="146"/>
    </location>
</feature>
<feature type="compositionally biased region" description="Basic and acidic residues" evidence="1">
    <location>
        <begin position="44"/>
        <end position="58"/>
    </location>
</feature>
<proteinExistence type="predicted"/>
<accession>A0AAD5VDI1</accession>